<reference evidence="2" key="1">
    <citation type="journal article" date="2014" name="Int. J. Syst. Evol. Microbiol.">
        <title>Complete genome sequence of Corynebacterium casei LMG S-19264T (=DSM 44701T), isolated from a smear-ripened cheese.</title>
        <authorList>
            <consortium name="US DOE Joint Genome Institute (JGI-PGF)"/>
            <person name="Walter F."/>
            <person name="Albersmeier A."/>
            <person name="Kalinowski J."/>
            <person name="Ruckert C."/>
        </authorList>
    </citation>
    <scope>NUCLEOTIDE SEQUENCE</scope>
    <source>
        <strain evidence="2">JCM 5016</strain>
    </source>
</reference>
<protein>
    <submittedName>
        <fullName evidence="2">Uncharacterized protein</fullName>
    </submittedName>
</protein>
<evidence type="ECO:0000256" key="1">
    <source>
        <dbReference type="SAM" id="MobiDB-lite"/>
    </source>
</evidence>
<comment type="caution">
    <text evidence="2">The sequence shown here is derived from an EMBL/GenBank/DDBJ whole genome shotgun (WGS) entry which is preliminary data.</text>
</comment>
<accession>A0A918RIJ9</accession>
<feature type="compositionally biased region" description="Pro residues" evidence="1">
    <location>
        <begin position="35"/>
        <end position="47"/>
    </location>
</feature>
<evidence type="ECO:0000313" key="3">
    <source>
        <dbReference type="Proteomes" id="UP000623010"/>
    </source>
</evidence>
<keyword evidence="3" id="KW-1185">Reference proteome</keyword>
<sequence>MKREVGENRTRHGERGDTDGAGPSLPDPLSGSLPDPLPGSLPDPLPGSLPDLRPARVSGRLG</sequence>
<name>A0A918RIJ9_9ACTN</name>
<feature type="compositionally biased region" description="Low complexity" evidence="1">
    <location>
        <begin position="22"/>
        <end position="34"/>
    </location>
</feature>
<gene>
    <name evidence="2" type="ORF">GCM10010389_44240</name>
</gene>
<proteinExistence type="predicted"/>
<dbReference type="EMBL" id="BMWH01000019">
    <property type="protein sequence ID" value="GHA00259.1"/>
    <property type="molecule type" value="Genomic_DNA"/>
</dbReference>
<dbReference type="AlphaFoldDB" id="A0A918RIJ9"/>
<feature type="region of interest" description="Disordered" evidence="1">
    <location>
        <begin position="1"/>
        <end position="62"/>
    </location>
</feature>
<feature type="compositionally biased region" description="Basic and acidic residues" evidence="1">
    <location>
        <begin position="1"/>
        <end position="18"/>
    </location>
</feature>
<dbReference type="Proteomes" id="UP000623010">
    <property type="component" value="Unassembled WGS sequence"/>
</dbReference>
<reference evidence="2" key="2">
    <citation type="submission" date="2020-09" db="EMBL/GenBank/DDBJ databases">
        <authorList>
            <person name="Sun Q."/>
            <person name="Ohkuma M."/>
        </authorList>
    </citation>
    <scope>NUCLEOTIDE SEQUENCE</scope>
    <source>
        <strain evidence="2">JCM 5016</strain>
    </source>
</reference>
<evidence type="ECO:0000313" key="2">
    <source>
        <dbReference type="EMBL" id="GHA00259.1"/>
    </source>
</evidence>
<organism evidence="2 3">
    <name type="scientific">Streptomyces echinoruber</name>
    <dbReference type="NCBI Taxonomy" id="68898"/>
    <lineage>
        <taxon>Bacteria</taxon>
        <taxon>Bacillati</taxon>
        <taxon>Actinomycetota</taxon>
        <taxon>Actinomycetes</taxon>
        <taxon>Kitasatosporales</taxon>
        <taxon>Streptomycetaceae</taxon>
        <taxon>Streptomyces</taxon>
    </lineage>
</organism>